<organism evidence="8 9">
    <name type="scientific">Halopseudomonas laoshanensis</name>
    <dbReference type="NCBI Taxonomy" id="2268758"/>
    <lineage>
        <taxon>Bacteria</taxon>
        <taxon>Pseudomonadati</taxon>
        <taxon>Pseudomonadota</taxon>
        <taxon>Gammaproteobacteria</taxon>
        <taxon>Pseudomonadales</taxon>
        <taxon>Pseudomonadaceae</taxon>
        <taxon>Halopseudomonas</taxon>
    </lineage>
</organism>
<keyword evidence="2" id="KW-1003">Cell membrane</keyword>
<evidence type="ECO:0000259" key="7">
    <source>
        <dbReference type="Pfam" id="PF01292"/>
    </source>
</evidence>
<dbReference type="Pfam" id="PF01292">
    <property type="entry name" value="Ni_hydr_CYTB"/>
    <property type="match status" value="1"/>
</dbReference>
<feature type="transmembrane region" description="Helical" evidence="6">
    <location>
        <begin position="37"/>
        <end position="58"/>
    </location>
</feature>
<dbReference type="InterPro" id="IPR051542">
    <property type="entry name" value="Hydrogenase_cytochrome"/>
</dbReference>
<evidence type="ECO:0000256" key="2">
    <source>
        <dbReference type="ARBA" id="ARBA00022475"/>
    </source>
</evidence>
<keyword evidence="5 6" id="KW-0472">Membrane</keyword>
<sequence>MRVTVWDLPTRLFHWLLVLAISGSLISAQLGGDWMLWHGRFGLSVFGLLVFRLLWGLLGNHYARFASFFPTPSRISAYLKGSWSGLGHNPLGALSVFALLGLLGFQALSGLISSDDVAFSGPLAWQVPAWLGRLASDWHRSTELFIYLLLGLHILAVLVYQYRGRPLLGSMIHGQREVSVAAEPARPARTRALIVALLLTALAVWAASGVWIAPVV</sequence>
<accession>A0A7V7GST2</accession>
<dbReference type="GO" id="GO:0005886">
    <property type="term" value="C:plasma membrane"/>
    <property type="evidence" value="ECO:0007669"/>
    <property type="project" value="UniProtKB-SubCell"/>
</dbReference>
<dbReference type="GO" id="GO:0020037">
    <property type="term" value="F:heme binding"/>
    <property type="evidence" value="ECO:0007669"/>
    <property type="project" value="TreeGrafter"/>
</dbReference>
<evidence type="ECO:0000256" key="6">
    <source>
        <dbReference type="SAM" id="Phobius"/>
    </source>
</evidence>
<dbReference type="Gene3D" id="1.20.950.20">
    <property type="entry name" value="Transmembrane di-heme cytochromes, Chain C"/>
    <property type="match status" value="1"/>
</dbReference>
<dbReference type="SUPFAM" id="SSF81342">
    <property type="entry name" value="Transmembrane di-heme cytochromes"/>
    <property type="match status" value="1"/>
</dbReference>
<evidence type="ECO:0000256" key="5">
    <source>
        <dbReference type="ARBA" id="ARBA00023136"/>
    </source>
</evidence>
<comment type="caution">
    <text evidence="8">The sequence shown here is derived from an EMBL/GenBank/DDBJ whole genome shotgun (WGS) entry which is preliminary data.</text>
</comment>
<feature type="transmembrane region" description="Helical" evidence="6">
    <location>
        <begin position="192"/>
        <end position="213"/>
    </location>
</feature>
<evidence type="ECO:0000256" key="4">
    <source>
        <dbReference type="ARBA" id="ARBA00022989"/>
    </source>
</evidence>
<evidence type="ECO:0000256" key="1">
    <source>
        <dbReference type="ARBA" id="ARBA00004651"/>
    </source>
</evidence>
<dbReference type="PANTHER" id="PTHR30485">
    <property type="entry name" value="NI/FE-HYDROGENASE 1 B-TYPE CYTOCHROME SUBUNIT"/>
    <property type="match status" value="1"/>
</dbReference>
<dbReference type="PANTHER" id="PTHR30485:SF2">
    <property type="entry name" value="BLL0597 PROTEIN"/>
    <property type="match status" value="1"/>
</dbReference>
<proteinExistence type="predicted"/>
<dbReference type="EMBL" id="QOVF01000003">
    <property type="protein sequence ID" value="KAA0694098.1"/>
    <property type="molecule type" value="Genomic_DNA"/>
</dbReference>
<feature type="transmembrane region" description="Helical" evidence="6">
    <location>
        <begin position="91"/>
        <end position="112"/>
    </location>
</feature>
<protein>
    <submittedName>
        <fullName evidence="8">Cytochrome B</fullName>
    </submittedName>
</protein>
<dbReference type="RefSeq" id="WP_149332939.1">
    <property type="nucleotide sequence ID" value="NZ_QOVF01000003.1"/>
</dbReference>
<dbReference type="OrthoDB" id="196472at2"/>
<feature type="domain" description="Cytochrome b561 bacterial/Ni-hydrogenase" evidence="7">
    <location>
        <begin position="5"/>
        <end position="174"/>
    </location>
</feature>
<evidence type="ECO:0000313" key="8">
    <source>
        <dbReference type="EMBL" id="KAA0694098.1"/>
    </source>
</evidence>
<gene>
    <name evidence="8" type="ORF">DT594_12360</name>
</gene>
<reference evidence="8 9" key="1">
    <citation type="submission" date="2018-07" db="EMBL/GenBank/DDBJ databases">
        <title>Pseudomonas laoshanensis sp. nov., isolated from soil.</title>
        <authorList>
            <person name="Sun J."/>
            <person name="Yu L."/>
            <person name="Wang M."/>
            <person name="Zhang C."/>
        </authorList>
    </citation>
    <scope>NUCLEOTIDE SEQUENCE [LARGE SCALE GENOMIC DNA]</scope>
    <source>
        <strain evidence="8 9">Y22</strain>
    </source>
</reference>
<keyword evidence="3 6" id="KW-0812">Transmembrane</keyword>
<name>A0A7V7GST2_9GAMM</name>
<comment type="subcellular location">
    <subcellularLocation>
        <location evidence="1">Cell membrane</location>
        <topology evidence="1">Multi-pass membrane protein</topology>
    </subcellularLocation>
</comment>
<dbReference type="GO" id="GO:0022904">
    <property type="term" value="P:respiratory electron transport chain"/>
    <property type="evidence" value="ECO:0007669"/>
    <property type="project" value="InterPro"/>
</dbReference>
<feature type="transmembrane region" description="Helical" evidence="6">
    <location>
        <begin position="144"/>
        <end position="162"/>
    </location>
</feature>
<dbReference type="InterPro" id="IPR011577">
    <property type="entry name" value="Cyt_b561_bac/Ni-Hgenase"/>
</dbReference>
<evidence type="ECO:0000256" key="3">
    <source>
        <dbReference type="ARBA" id="ARBA00022692"/>
    </source>
</evidence>
<dbReference type="Proteomes" id="UP000463138">
    <property type="component" value="Unassembled WGS sequence"/>
</dbReference>
<evidence type="ECO:0000313" key="9">
    <source>
        <dbReference type="Proteomes" id="UP000463138"/>
    </source>
</evidence>
<keyword evidence="4 6" id="KW-1133">Transmembrane helix</keyword>
<keyword evidence="9" id="KW-1185">Reference proteome</keyword>
<dbReference type="InterPro" id="IPR016174">
    <property type="entry name" value="Di-haem_cyt_TM"/>
</dbReference>
<dbReference type="AlphaFoldDB" id="A0A7V7GST2"/>
<dbReference type="GO" id="GO:0009055">
    <property type="term" value="F:electron transfer activity"/>
    <property type="evidence" value="ECO:0007669"/>
    <property type="project" value="InterPro"/>
</dbReference>
<feature type="transmembrane region" description="Helical" evidence="6">
    <location>
        <begin position="12"/>
        <end position="31"/>
    </location>
</feature>